<accession>K0RVH9</accession>
<gene>
    <name evidence="1" type="ORF">THAOC_22099</name>
</gene>
<reference evidence="1 2" key="1">
    <citation type="journal article" date="2012" name="Genome Biol.">
        <title>Genome and low-iron response of an oceanic diatom adapted to chronic iron limitation.</title>
        <authorList>
            <person name="Lommer M."/>
            <person name="Specht M."/>
            <person name="Roy A.S."/>
            <person name="Kraemer L."/>
            <person name="Andreson R."/>
            <person name="Gutowska M.A."/>
            <person name="Wolf J."/>
            <person name="Bergner S.V."/>
            <person name="Schilhabel M.B."/>
            <person name="Klostermeier U.C."/>
            <person name="Beiko R.G."/>
            <person name="Rosenstiel P."/>
            <person name="Hippler M."/>
            <person name="Laroche J."/>
        </authorList>
    </citation>
    <scope>NUCLEOTIDE SEQUENCE [LARGE SCALE GENOMIC DNA]</scope>
    <source>
        <strain evidence="1 2">CCMP1005</strain>
    </source>
</reference>
<comment type="caution">
    <text evidence="1">The sequence shown here is derived from an EMBL/GenBank/DDBJ whole genome shotgun (WGS) entry which is preliminary data.</text>
</comment>
<keyword evidence="2" id="KW-1185">Reference proteome</keyword>
<proteinExistence type="predicted"/>
<dbReference type="AlphaFoldDB" id="K0RVH9"/>
<organism evidence="1 2">
    <name type="scientific">Thalassiosira oceanica</name>
    <name type="common">Marine diatom</name>
    <dbReference type="NCBI Taxonomy" id="159749"/>
    <lineage>
        <taxon>Eukaryota</taxon>
        <taxon>Sar</taxon>
        <taxon>Stramenopiles</taxon>
        <taxon>Ochrophyta</taxon>
        <taxon>Bacillariophyta</taxon>
        <taxon>Coscinodiscophyceae</taxon>
        <taxon>Thalassiosirophycidae</taxon>
        <taxon>Thalassiosirales</taxon>
        <taxon>Thalassiosiraceae</taxon>
        <taxon>Thalassiosira</taxon>
    </lineage>
</organism>
<dbReference type="Proteomes" id="UP000266841">
    <property type="component" value="Unassembled WGS sequence"/>
</dbReference>
<evidence type="ECO:0000313" key="1">
    <source>
        <dbReference type="EMBL" id="EJK57818.1"/>
    </source>
</evidence>
<sequence>MMPPPHWIGWASGRPYEQDLGLMIALFFYKAICAQSELNLRYQHLKGNGLSLQILGLRQRLRVRHTSSMSLVTLNASKIRPPKSSFAWAYISSADEFAGNFFSAEYLSRSGTSCFIKFFVPFYI</sequence>
<dbReference type="EMBL" id="AGNL01026963">
    <property type="protein sequence ID" value="EJK57818.1"/>
    <property type="molecule type" value="Genomic_DNA"/>
</dbReference>
<evidence type="ECO:0000313" key="2">
    <source>
        <dbReference type="Proteomes" id="UP000266841"/>
    </source>
</evidence>
<protein>
    <submittedName>
        <fullName evidence="1">Uncharacterized protein</fullName>
    </submittedName>
</protein>
<name>K0RVH9_THAOC</name>